<evidence type="ECO:0000313" key="7">
    <source>
        <dbReference type="EMBL" id="RNF83848.1"/>
    </source>
</evidence>
<dbReference type="Gene3D" id="3.30.830.10">
    <property type="entry name" value="Metalloenzyme, LuxS/M16 peptidase-like"/>
    <property type="match status" value="4"/>
</dbReference>
<evidence type="ECO:0000259" key="5">
    <source>
        <dbReference type="Pfam" id="PF00675"/>
    </source>
</evidence>
<dbReference type="SUPFAM" id="SSF63411">
    <property type="entry name" value="LuxS/MPP-like metallohydrolase"/>
    <property type="match status" value="4"/>
</dbReference>
<dbReference type="RefSeq" id="WP_123088105.1">
    <property type="nucleotide sequence ID" value="NZ_RIBS01000004.1"/>
</dbReference>
<dbReference type="GO" id="GO:0004222">
    <property type="term" value="F:metalloendopeptidase activity"/>
    <property type="evidence" value="ECO:0007669"/>
    <property type="project" value="InterPro"/>
</dbReference>
<dbReference type="AlphaFoldDB" id="A0A3M8SR85"/>
<keyword evidence="8" id="KW-1185">Reference proteome</keyword>
<reference evidence="7 8" key="1">
    <citation type="submission" date="2018-11" db="EMBL/GenBank/DDBJ databases">
        <title>Lysobacter cryohumiis sp. nov., isolated from soil in the Tianshan Mountains, Xinjiang, China.</title>
        <authorList>
            <person name="Luo Y."/>
            <person name="Sheng H."/>
        </authorList>
    </citation>
    <scope>NUCLEOTIDE SEQUENCE [LARGE SCALE GENOMIC DNA]</scope>
    <source>
        <strain evidence="7 8">ZS60</strain>
    </source>
</reference>
<dbReference type="EMBL" id="RIBS01000004">
    <property type="protein sequence ID" value="RNF83848.1"/>
    <property type="molecule type" value="Genomic_DNA"/>
</dbReference>
<feature type="domain" description="Peptidase M16 C-terminal" evidence="6">
    <location>
        <begin position="677"/>
        <end position="858"/>
    </location>
</feature>
<accession>A0A3M8SR85</accession>
<keyword evidence="4" id="KW-0732">Signal</keyword>
<dbReference type="InterPro" id="IPR011249">
    <property type="entry name" value="Metalloenz_LuxS/M16"/>
</dbReference>
<dbReference type="PANTHER" id="PTHR11851">
    <property type="entry name" value="METALLOPROTEASE"/>
    <property type="match status" value="1"/>
</dbReference>
<gene>
    <name evidence="7" type="ORF">EER27_10850</name>
</gene>
<comment type="similarity">
    <text evidence="2 3">Belongs to the peptidase M16 family.</text>
</comment>
<evidence type="ECO:0000256" key="2">
    <source>
        <dbReference type="ARBA" id="ARBA00007261"/>
    </source>
</evidence>
<evidence type="ECO:0000313" key="8">
    <source>
        <dbReference type="Proteomes" id="UP000267049"/>
    </source>
</evidence>
<dbReference type="Proteomes" id="UP000267049">
    <property type="component" value="Unassembled WGS sequence"/>
</dbReference>
<evidence type="ECO:0000256" key="3">
    <source>
        <dbReference type="RuleBase" id="RU004447"/>
    </source>
</evidence>
<name>A0A3M8SR85_9GAMM</name>
<evidence type="ECO:0000259" key="6">
    <source>
        <dbReference type="Pfam" id="PF05193"/>
    </source>
</evidence>
<dbReference type="GO" id="GO:0006508">
    <property type="term" value="P:proteolysis"/>
    <property type="evidence" value="ECO:0007669"/>
    <property type="project" value="InterPro"/>
</dbReference>
<organism evidence="7 8">
    <name type="scientific">Montanilutibacter psychrotolerans</name>
    <dbReference type="NCBI Taxonomy" id="1327343"/>
    <lineage>
        <taxon>Bacteria</taxon>
        <taxon>Pseudomonadati</taxon>
        <taxon>Pseudomonadota</taxon>
        <taxon>Gammaproteobacteria</taxon>
        <taxon>Lysobacterales</taxon>
        <taxon>Lysobacteraceae</taxon>
        <taxon>Montanilutibacter</taxon>
    </lineage>
</organism>
<dbReference type="OrthoDB" id="9811314at2"/>
<feature type="signal peptide" evidence="4">
    <location>
        <begin position="1"/>
        <end position="26"/>
    </location>
</feature>
<evidence type="ECO:0000256" key="1">
    <source>
        <dbReference type="ARBA" id="ARBA00001947"/>
    </source>
</evidence>
<feature type="domain" description="Peptidase M16 C-terminal" evidence="6">
    <location>
        <begin position="225"/>
        <end position="397"/>
    </location>
</feature>
<proteinExistence type="inferred from homology"/>
<dbReference type="Pfam" id="PF00675">
    <property type="entry name" value="Peptidase_M16"/>
    <property type="match status" value="1"/>
</dbReference>
<dbReference type="InterPro" id="IPR001431">
    <property type="entry name" value="Pept_M16_Zn_BS"/>
</dbReference>
<feature type="domain" description="Peptidase M16 N-terminal" evidence="5">
    <location>
        <begin position="71"/>
        <end position="216"/>
    </location>
</feature>
<comment type="caution">
    <text evidence="7">The sequence shown here is derived from an EMBL/GenBank/DDBJ whole genome shotgun (WGS) entry which is preliminary data.</text>
</comment>
<dbReference type="InterPro" id="IPR011765">
    <property type="entry name" value="Pept_M16_N"/>
</dbReference>
<evidence type="ECO:0000256" key="4">
    <source>
        <dbReference type="SAM" id="SignalP"/>
    </source>
</evidence>
<dbReference type="PANTHER" id="PTHR11851:SF49">
    <property type="entry name" value="MITOCHONDRIAL-PROCESSING PEPTIDASE SUBUNIT ALPHA"/>
    <property type="match status" value="1"/>
</dbReference>
<feature type="chain" id="PRO_5018173530" evidence="4">
    <location>
        <begin position="27"/>
        <end position="934"/>
    </location>
</feature>
<dbReference type="PROSITE" id="PS00143">
    <property type="entry name" value="INSULINASE"/>
    <property type="match status" value="1"/>
</dbReference>
<dbReference type="InterPro" id="IPR050361">
    <property type="entry name" value="MPP/UQCRC_Complex"/>
</dbReference>
<dbReference type="Pfam" id="PF05193">
    <property type="entry name" value="Peptidase_M16_C"/>
    <property type="match status" value="2"/>
</dbReference>
<protein>
    <submittedName>
        <fullName evidence="7">Insulinase family protein</fullName>
    </submittedName>
</protein>
<dbReference type="GO" id="GO:0046872">
    <property type="term" value="F:metal ion binding"/>
    <property type="evidence" value="ECO:0007669"/>
    <property type="project" value="InterPro"/>
</dbReference>
<sequence>MLPNRLRPLVLATTLAVLAIPTPPPAAATGADTTAAPDDPQIAAAALPRGVSAGPCVEGVCEYTLGNGLRVLLFPDASRPTVTVSLTYAVGSVHENYGETGMAHLLEHLLFKGTPRHADIRGEMKRRGIGYNASTWLDRTNYHASFPANDDSLAWLLALEADRMVNSRIAKADLDSEMTVVRNEWESRENSPGNVLDERVRATAYLWHNYGNTTIGARSDVENVPIERLQAFYRTWYRPDNASLVIAGRIDAAETLTRIAAAFGTVARPATPMPRAYTVEPTQDGEREVVLRRAGDFQAIVLGYHIPAATHPDGAALDVLSNLLNHAPSGRLHQTLVETRLAAAVNAGNEDNRAPGLMTVFAALPRDGDAARVQAVLLEQIEHFPAANPAEVDAARQRIANSYELAMSNPNGIGMALTDAIAQGDWRLFFLRRDRVAQVSVDDVNRVARTYFKSGNRTLGRYVPGDASQRVEIPPAPSAAAALQGYTGRAAMAAGERFESTPANIDARTQTFTLGTHLKVSLLPKDNRGDTVVVNATFRFGDEASLRGRTDAAVAGALLTAGSATMTRNEITQRFDALKTRASLRGGMQGADIAMISQRDRLADALALAADVMRHPVFPESEFEQLRLRWITSLEASRNEPGSLVGESLGRHFNTWPAGHPLEWVPLDDSLARLRALKVEDLRAFHRDFYGSADGEIAIVGDFDADAVRAQLEALFADWQSPTPYAPIHTRHVDIAATDLRLPAPDKSNAVVKARHNLSLNIDDADYEALMVANQVFGGGRRSRLYDRIRDRDGLSYSIGSAISADASPEGRDDAGSFAIDAIAAPENVDKVERALREELDRLLRDGVTEAEVRDSVAELLTQREQGRASDGSIAGILASNLHYRVTMQYTAERDARYRAMTVEQVNAAIRKHLRPERLSIVAAGDFAKTTPGR</sequence>
<comment type="cofactor">
    <cofactor evidence="1">
        <name>Zn(2+)</name>
        <dbReference type="ChEBI" id="CHEBI:29105"/>
    </cofactor>
</comment>
<dbReference type="InterPro" id="IPR007863">
    <property type="entry name" value="Peptidase_M16_C"/>
</dbReference>